<protein>
    <submittedName>
        <fullName evidence="1">Stage II sporulation protein R</fullName>
    </submittedName>
</protein>
<proteinExistence type="predicted"/>
<dbReference type="Pfam" id="PF09551">
    <property type="entry name" value="Spore_II_R"/>
    <property type="match status" value="1"/>
</dbReference>
<name>A0ABS6ETE5_9FIRM</name>
<dbReference type="InterPro" id="IPR014202">
    <property type="entry name" value="Spore_II_R"/>
</dbReference>
<sequence length="200" mass="22811">MNKPYVRHRWELTLALTLFFVLCYAAFCSAQQENLSEDVLRLRVVANSDTQTDQAVKLRVRDRVLTVVQPLQKQAANQDDMRVLLQAHMQEITNAAQREVYACGGTQLVTAQLARDWYPTKTYDTFSLPAGWYDGLQLRIGAARGHNWWCVVYPSLCFNAAEGETTLTEDERNFIHQSGTSCEIRFRTAELLGNLRGMMS</sequence>
<evidence type="ECO:0000313" key="1">
    <source>
        <dbReference type="EMBL" id="MBU5490827.1"/>
    </source>
</evidence>
<keyword evidence="2" id="KW-1185">Reference proteome</keyword>
<gene>
    <name evidence="1" type="ORF">KQI75_09405</name>
</gene>
<dbReference type="EMBL" id="JAHLQI010000004">
    <property type="protein sequence ID" value="MBU5490827.1"/>
    <property type="molecule type" value="Genomic_DNA"/>
</dbReference>
<accession>A0ABS6ETE5</accession>
<evidence type="ECO:0000313" key="2">
    <source>
        <dbReference type="Proteomes" id="UP000783588"/>
    </source>
</evidence>
<comment type="caution">
    <text evidence="1">The sequence shown here is derived from an EMBL/GenBank/DDBJ whole genome shotgun (WGS) entry which is preliminary data.</text>
</comment>
<reference evidence="1 2" key="1">
    <citation type="submission" date="2021-06" db="EMBL/GenBank/DDBJ databases">
        <authorList>
            <person name="Sun Q."/>
            <person name="Li D."/>
        </authorList>
    </citation>
    <scope>NUCLEOTIDE SEQUENCE [LARGE SCALE GENOMIC DNA]</scope>
    <source>
        <strain evidence="1 2">MSJd-7</strain>
    </source>
</reference>
<dbReference type="RefSeq" id="WP_216470519.1">
    <property type="nucleotide sequence ID" value="NZ_JAHLQI010000004.1"/>
</dbReference>
<dbReference type="Proteomes" id="UP000783588">
    <property type="component" value="Unassembled WGS sequence"/>
</dbReference>
<organism evidence="1 2">
    <name type="scientific">Butyricicoccus intestinisimiae</name>
    <dbReference type="NCBI Taxonomy" id="2841509"/>
    <lineage>
        <taxon>Bacteria</taxon>
        <taxon>Bacillati</taxon>
        <taxon>Bacillota</taxon>
        <taxon>Clostridia</taxon>
        <taxon>Eubacteriales</taxon>
        <taxon>Butyricicoccaceae</taxon>
        <taxon>Butyricicoccus</taxon>
    </lineage>
</organism>